<keyword evidence="7" id="KW-1185">Reference proteome</keyword>
<evidence type="ECO:0000259" key="5">
    <source>
        <dbReference type="Pfam" id="PF01168"/>
    </source>
</evidence>
<comment type="function">
    <text evidence="2">Pyridoxal 5'-phosphate (PLP)-binding protein, which is involved in PLP homeostasis.</text>
</comment>
<comment type="cofactor">
    <cofactor evidence="3">
        <name>pyridoxal 5'-phosphate</name>
        <dbReference type="ChEBI" id="CHEBI:597326"/>
    </cofactor>
</comment>
<dbReference type="Pfam" id="PF01168">
    <property type="entry name" value="Ala_racemase_N"/>
    <property type="match status" value="1"/>
</dbReference>
<dbReference type="NCBIfam" id="TIGR00044">
    <property type="entry name" value="YggS family pyridoxal phosphate-dependent enzyme"/>
    <property type="match status" value="1"/>
</dbReference>
<dbReference type="PANTHER" id="PTHR10146">
    <property type="entry name" value="PROLINE SYNTHETASE CO-TRANSCRIBED BACTERIAL HOMOLOG PROTEIN"/>
    <property type="match status" value="1"/>
</dbReference>
<evidence type="ECO:0000313" key="7">
    <source>
        <dbReference type="Proteomes" id="UP000318313"/>
    </source>
</evidence>
<feature type="domain" description="Alanine racemase N-terminal" evidence="5">
    <location>
        <begin position="34"/>
        <end position="229"/>
    </location>
</feature>
<dbReference type="OrthoDB" id="9804072at2"/>
<dbReference type="InterPro" id="IPR029066">
    <property type="entry name" value="PLP-binding_barrel"/>
</dbReference>
<dbReference type="AlphaFoldDB" id="A0A518II89"/>
<feature type="modified residue" description="N6-(pyridoxal phosphate)lysine" evidence="2 3">
    <location>
        <position position="40"/>
    </location>
</feature>
<evidence type="ECO:0000256" key="4">
    <source>
        <dbReference type="RuleBase" id="RU004514"/>
    </source>
</evidence>
<dbReference type="GO" id="GO:0030170">
    <property type="term" value="F:pyridoxal phosphate binding"/>
    <property type="evidence" value="ECO:0007669"/>
    <property type="project" value="UniProtKB-UniRule"/>
</dbReference>
<dbReference type="Gene3D" id="3.20.20.10">
    <property type="entry name" value="Alanine racemase"/>
    <property type="match status" value="1"/>
</dbReference>
<dbReference type="FunFam" id="3.20.20.10:FF:000018">
    <property type="entry name" value="Pyridoxal phosphate homeostasis protein"/>
    <property type="match status" value="1"/>
</dbReference>
<dbReference type="InterPro" id="IPR001608">
    <property type="entry name" value="Ala_racemase_N"/>
</dbReference>
<dbReference type="SUPFAM" id="SSF51419">
    <property type="entry name" value="PLP-binding barrel"/>
    <property type="match status" value="1"/>
</dbReference>
<evidence type="ECO:0000256" key="3">
    <source>
        <dbReference type="PIRSR" id="PIRSR004848-1"/>
    </source>
</evidence>
<dbReference type="RefSeq" id="WP_145312086.1">
    <property type="nucleotide sequence ID" value="NZ_CP037452.1"/>
</dbReference>
<dbReference type="Proteomes" id="UP000318313">
    <property type="component" value="Chromosome"/>
</dbReference>
<proteinExistence type="inferred from homology"/>
<evidence type="ECO:0000256" key="1">
    <source>
        <dbReference type="ARBA" id="ARBA00022898"/>
    </source>
</evidence>
<dbReference type="HAMAP" id="MF_02087">
    <property type="entry name" value="PLP_homeostasis"/>
    <property type="match status" value="1"/>
</dbReference>
<comment type="similarity">
    <text evidence="2 4">Belongs to the pyridoxal phosphate-binding protein YggS/PROSC family.</text>
</comment>
<dbReference type="EMBL" id="CP037452">
    <property type="protein sequence ID" value="QDV52812.1"/>
    <property type="molecule type" value="Genomic_DNA"/>
</dbReference>
<dbReference type="PIRSF" id="PIRSF004848">
    <property type="entry name" value="YBL036c_PLPDEIII"/>
    <property type="match status" value="1"/>
</dbReference>
<organism evidence="6 7">
    <name type="scientific">Gimesia fumaroli</name>
    <dbReference type="NCBI Taxonomy" id="2527976"/>
    <lineage>
        <taxon>Bacteria</taxon>
        <taxon>Pseudomonadati</taxon>
        <taxon>Planctomycetota</taxon>
        <taxon>Planctomycetia</taxon>
        <taxon>Planctomycetales</taxon>
        <taxon>Planctomycetaceae</taxon>
        <taxon>Gimesia</taxon>
    </lineage>
</organism>
<accession>A0A518II89</accession>
<dbReference type="PANTHER" id="PTHR10146:SF14">
    <property type="entry name" value="PYRIDOXAL PHOSPHATE HOMEOSTASIS PROTEIN"/>
    <property type="match status" value="1"/>
</dbReference>
<dbReference type="KEGG" id="gfm:Enr17x_48810"/>
<evidence type="ECO:0000256" key="2">
    <source>
        <dbReference type="HAMAP-Rule" id="MF_02087"/>
    </source>
</evidence>
<dbReference type="CDD" id="cd00635">
    <property type="entry name" value="PLPDE_III_YBL036c_like"/>
    <property type="match status" value="1"/>
</dbReference>
<protein>
    <recommendedName>
        <fullName evidence="2">Pyridoxal phosphate homeostasis protein</fullName>
        <shortName evidence="2">PLP homeostasis protein</shortName>
    </recommendedName>
</protein>
<keyword evidence="1 2" id="KW-0663">Pyridoxal phosphate</keyword>
<name>A0A518II89_9PLAN</name>
<reference evidence="6 7" key="1">
    <citation type="submission" date="2019-03" db="EMBL/GenBank/DDBJ databases">
        <title>Deep-cultivation of Planctomycetes and their phenomic and genomic characterization uncovers novel biology.</title>
        <authorList>
            <person name="Wiegand S."/>
            <person name="Jogler M."/>
            <person name="Boedeker C."/>
            <person name="Pinto D."/>
            <person name="Vollmers J."/>
            <person name="Rivas-Marin E."/>
            <person name="Kohn T."/>
            <person name="Peeters S.H."/>
            <person name="Heuer A."/>
            <person name="Rast P."/>
            <person name="Oberbeckmann S."/>
            <person name="Bunk B."/>
            <person name="Jeske O."/>
            <person name="Meyerdierks A."/>
            <person name="Storesund J.E."/>
            <person name="Kallscheuer N."/>
            <person name="Luecker S."/>
            <person name="Lage O.M."/>
            <person name="Pohl T."/>
            <person name="Merkel B.J."/>
            <person name="Hornburger P."/>
            <person name="Mueller R.-W."/>
            <person name="Bruemmer F."/>
            <person name="Labrenz M."/>
            <person name="Spormann A.M."/>
            <person name="Op den Camp H."/>
            <person name="Overmann J."/>
            <person name="Amann R."/>
            <person name="Jetten M.S.M."/>
            <person name="Mascher T."/>
            <person name="Medema M.H."/>
            <person name="Devos D.P."/>
            <person name="Kaster A.-K."/>
            <person name="Ovreas L."/>
            <person name="Rohde M."/>
            <person name="Galperin M.Y."/>
            <person name="Jogler C."/>
        </authorList>
    </citation>
    <scope>NUCLEOTIDE SEQUENCE [LARGE SCALE GENOMIC DNA]</scope>
    <source>
        <strain evidence="6 7">Enr17</strain>
    </source>
</reference>
<sequence length="236" mass="26276">MDDQTGIIHKNYSKIQSCINAACQRSHRSPESVTFIAVTKYARLEWVHALLELGCTHLGESRTPQLEERASLLPADLHWHFIGPLQRNKVRRTVQHSSLIHSVDSLKLLSTIDRIAAESNLQPRVLIEVNLAGETNKKGFSREELVSNWSSLCDHAHVKLEGLMTMAPHTADPELARPVFRELSQLRDQLQVISPAQISLHELSMGMSGDFEVAIEEGATLIRIGSALYEGLESGS</sequence>
<gene>
    <name evidence="6" type="ORF">Enr17x_48810</name>
</gene>
<dbReference type="InterPro" id="IPR011078">
    <property type="entry name" value="PyrdxlP_homeostasis"/>
</dbReference>
<evidence type="ECO:0000313" key="6">
    <source>
        <dbReference type="EMBL" id="QDV52812.1"/>
    </source>
</evidence>